<organism evidence="3 4">
    <name type="scientific">Marssonina brunnea f. sp. multigermtubi (strain MB_m1)</name>
    <name type="common">Marssonina leaf spot fungus</name>
    <dbReference type="NCBI Taxonomy" id="1072389"/>
    <lineage>
        <taxon>Eukaryota</taxon>
        <taxon>Fungi</taxon>
        <taxon>Dikarya</taxon>
        <taxon>Ascomycota</taxon>
        <taxon>Pezizomycotina</taxon>
        <taxon>Leotiomycetes</taxon>
        <taxon>Helotiales</taxon>
        <taxon>Drepanopezizaceae</taxon>
        <taxon>Drepanopeziza</taxon>
    </lineage>
</organism>
<evidence type="ECO:0000256" key="2">
    <source>
        <dbReference type="SAM" id="SignalP"/>
    </source>
</evidence>
<protein>
    <recommendedName>
        <fullName evidence="5">Secreted protein</fullName>
    </recommendedName>
</protein>
<dbReference type="EMBL" id="JH921431">
    <property type="protein sequence ID" value="EKD19483.1"/>
    <property type="molecule type" value="Genomic_DNA"/>
</dbReference>
<evidence type="ECO:0000313" key="3">
    <source>
        <dbReference type="EMBL" id="EKD19483.1"/>
    </source>
</evidence>
<dbReference type="KEGG" id="mbe:MBM_02720"/>
<feature type="signal peptide" evidence="2">
    <location>
        <begin position="1"/>
        <end position="18"/>
    </location>
</feature>
<accession>K1XF05</accession>
<proteinExistence type="predicted"/>
<keyword evidence="2" id="KW-0732">Signal</keyword>
<evidence type="ECO:0000256" key="1">
    <source>
        <dbReference type="SAM" id="MobiDB-lite"/>
    </source>
</evidence>
<dbReference type="HOGENOM" id="CLU_566291_0_0_1"/>
<sequence length="482" mass="53930">MRFTPSIAAAMLAYTAVAAPVQLPTKNGQASFDHDLLNIGVPEEFGPHRRDIEPSKDEQLGPIPLAVSPNGLLEPVPDNNQSFDDEEQAWKAWKAALEQGYEKDSDLGGPETTSTGLPFDSHPDNVENFPTIVDTDAQENQTDANQSLARRNTLFTPEQVEAYKVGSNIDLRMSMLELYDKLVYLNRNKGLTMDEANRKIDIQAEVVVATIRRNFLQDAPDFGPMLQDVQQRIAAEIETHPPPPKSTLTENQIQNDLGSLHAYYLVVALESKIETLARKSMLDKTTGRRAVSATRDMIKVITGLSKADCDNYLKQVDIIEILMRFMVQKYHQQLPSGTLPELPRPAAFEFGQVKPSILARSMYKYNNNNDNDNKDNDNTHNTNNNNRDGKPDSITNAIQTRDFPENQPNESEIDPDSFWSDFGAPECMHFLEVADGEEGFTAEHCDRFAACQERVGQLPPLPKTVDQYGMADQGQDGEEEED</sequence>
<evidence type="ECO:0000313" key="4">
    <source>
        <dbReference type="Proteomes" id="UP000006753"/>
    </source>
</evidence>
<keyword evidence="4" id="KW-1185">Reference proteome</keyword>
<dbReference type="OrthoDB" id="3559533at2759"/>
<gene>
    <name evidence="3" type="ORF">MBM_02720</name>
</gene>
<feature type="region of interest" description="Disordered" evidence="1">
    <location>
        <begin position="364"/>
        <end position="396"/>
    </location>
</feature>
<name>K1XF05_MARBU</name>
<dbReference type="Proteomes" id="UP000006753">
    <property type="component" value="Unassembled WGS sequence"/>
</dbReference>
<dbReference type="AlphaFoldDB" id="K1XF05"/>
<evidence type="ECO:0008006" key="5">
    <source>
        <dbReference type="Google" id="ProtNLM"/>
    </source>
</evidence>
<reference evidence="3 4" key="1">
    <citation type="journal article" date="2012" name="BMC Genomics">
        <title>Sequencing the genome of Marssonina brunnea reveals fungus-poplar co-evolution.</title>
        <authorList>
            <person name="Zhu S."/>
            <person name="Cao Y.-Z."/>
            <person name="Jiang C."/>
            <person name="Tan B.-Y."/>
            <person name="Wang Z."/>
            <person name="Feng S."/>
            <person name="Zhang L."/>
            <person name="Su X.-H."/>
            <person name="Brejova B."/>
            <person name="Vinar T."/>
            <person name="Xu M."/>
            <person name="Wang M.-X."/>
            <person name="Zhang S.-G."/>
            <person name="Huang M.-R."/>
            <person name="Wu R."/>
            <person name="Zhou Y."/>
        </authorList>
    </citation>
    <scope>NUCLEOTIDE SEQUENCE [LARGE SCALE GENOMIC DNA]</scope>
    <source>
        <strain evidence="3 4">MB_m1</strain>
    </source>
</reference>
<feature type="region of interest" description="Disordered" evidence="1">
    <location>
        <begin position="101"/>
        <end position="124"/>
    </location>
</feature>
<dbReference type="GeneID" id="18758655"/>
<dbReference type="InParanoid" id="K1XF05"/>
<feature type="chain" id="PRO_5003853450" description="Secreted protein" evidence="2">
    <location>
        <begin position="19"/>
        <end position="482"/>
    </location>
</feature>
<feature type="region of interest" description="Disordered" evidence="1">
    <location>
        <begin position="459"/>
        <end position="482"/>
    </location>
</feature>